<sequence>MFQWSDECDKNFFELKTRLTTTLILTLPGGSNGYVVYCDALRVGLGCVFMQQGKAIAYASRQLKVRKKNYMTHDLELVADRFKSSSEKIEFLKDYDMNVLYHLGMENIVVDALNRLSMSSVSAHVEEEKKELAKDVHKLARLEDFLMEMLDDGVIVHNGSESSLVVEVKDKKYSDAILHKLKGAVHRERVEVSFQGGDGMLHY</sequence>
<dbReference type="PANTHER" id="PTHR34072">
    <property type="entry name" value="ENZYMATIC POLYPROTEIN-RELATED"/>
    <property type="match status" value="1"/>
</dbReference>
<protein>
    <recommendedName>
        <fullName evidence="1">Reverse transcriptase/retrotransposon-derived protein RNase H-like domain-containing protein</fullName>
    </recommendedName>
</protein>
<feature type="domain" description="Reverse transcriptase/retrotransposon-derived protein RNase H-like" evidence="1">
    <location>
        <begin position="4"/>
        <end position="79"/>
    </location>
</feature>
<accession>A0AAF0QMP3</accession>
<reference evidence="2" key="1">
    <citation type="submission" date="2023-08" db="EMBL/GenBank/DDBJ databases">
        <title>A de novo genome assembly of Solanum verrucosum Schlechtendal, a Mexican diploid species geographically isolated from the other diploid A-genome species in potato relatives.</title>
        <authorList>
            <person name="Hosaka K."/>
        </authorList>
    </citation>
    <scope>NUCLEOTIDE SEQUENCE</scope>
    <source>
        <tissue evidence="2">Young leaves</tissue>
    </source>
</reference>
<dbReference type="AlphaFoldDB" id="A0AAF0QMP3"/>
<keyword evidence="3" id="KW-1185">Reference proteome</keyword>
<evidence type="ECO:0000313" key="3">
    <source>
        <dbReference type="Proteomes" id="UP001234989"/>
    </source>
</evidence>
<dbReference type="PANTHER" id="PTHR34072:SF59">
    <property type="entry name" value="CCHC-TYPE INTEGRASE"/>
    <property type="match status" value="1"/>
</dbReference>
<name>A0AAF0QMP3_SOLVR</name>
<dbReference type="Pfam" id="PF17919">
    <property type="entry name" value="RT_RNaseH_2"/>
    <property type="match status" value="1"/>
</dbReference>
<organism evidence="2 3">
    <name type="scientific">Solanum verrucosum</name>
    <dbReference type="NCBI Taxonomy" id="315347"/>
    <lineage>
        <taxon>Eukaryota</taxon>
        <taxon>Viridiplantae</taxon>
        <taxon>Streptophyta</taxon>
        <taxon>Embryophyta</taxon>
        <taxon>Tracheophyta</taxon>
        <taxon>Spermatophyta</taxon>
        <taxon>Magnoliopsida</taxon>
        <taxon>eudicotyledons</taxon>
        <taxon>Gunneridae</taxon>
        <taxon>Pentapetalae</taxon>
        <taxon>asterids</taxon>
        <taxon>lamiids</taxon>
        <taxon>Solanales</taxon>
        <taxon>Solanaceae</taxon>
        <taxon>Solanoideae</taxon>
        <taxon>Solaneae</taxon>
        <taxon>Solanum</taxon>
    </lineage>
</organism>
<dbReference type="Proteomes" id="UP001234989">
    <property type="component" value="Chromosome 4"/>
</dbReference>
<dbReference type="EMBL" id="CP133615">
    <property type="protein sequence ID" value="WMV25143.1"/>
    <property type="molecule type" value="Genomic_DNA"/>
</dbReference>
<evidence type="ECO:0000313" key="2">
    <source>
        <dbReference type="EMBL" id="WMV25143.1"/>
    </source>
</evidence>
<evidence type="ECO:0000259" key="1">
    <source>
        <dbReference type="Pfam" id="PF17919"/>
    </source>
</evidence>
<dbReference type="InterPro" id="IPR043502">
    <property type="entry name" value="DNA/RNA_pol_sf"/>
</dbReference>
<gene>
    <name evidence="2" type="ORF">MTR67_018528</name>
</gene>
<dbReference type="InterPro" id="IPR041577">
    <property type="entry name" value="RT_RNaseH_2"/>
</dbReference>
<proteinExistence type="predicted"/>
<dbReference type="SUPFAM" id="SSF56672">
    <property type="entry name" value="DNA/RNA polymerases"/>
    <property type="match status" value="1"/>
</dbReference>